<keyword evidence="3" id="KW-0418">Kinase</keyword>
<dbReference type="PROSITE" id="PS00584">
    <property type="entry name" value="PFKB_KINASES_2"/>
    <property type="match status" value="1"/>
</dbReference>
<dbReference type="PROSITE" id="PS00583">
    <property type="entry name" value="PFKB_KINASES_1"/>
    <property type="match status" value="1"/>
</dbReference>
<dbReference type="HAMAP" id="MF_01876">
    <property type="entry name" value="PsiMP_glycosidase"/>
    <property type="match status" value="1"/>
</dbReference>
<accession>A0A7I5E7T3</accession>
<sequence length="660" mass="71178">MSLSRLSIVLCRRLQTLPSPIVVSSAVRSALASKKGVVALESTVITHGLPYPNNLETAKLLEDVVRSEGCEPATIALLDGKIHVGLSSEHLTRIAESRESVKVSRRDIPYALNKGLIGGTTVAATMYLAHMVGIRVFATGGIGGVHRGVDQTLDISADLIELMRTPVTVVCAGVKSILDIPKTVEFLETHSVNCIVFGKRNVFPGFFTQETEAKGQFCTEDLADVVRNMEMSDTLGLEAGTVLACPIPDALQGDGKTIENAVQTALEEARSKNITSKDVTPFLLSRVNQLTAGESMRINIGLLENNARIGGRLARLLAESKSPRRSKARATTEQDSATKKRPKIVVIGATIVDIEAISNEDVKNDGGSYLGELRRRCGGVGRNHADALARLGCDVSFISAIGNDQEGRYFLDSCPHIEPSNVVCVEDLPTAKYMSVNIGGEVRFGISSIGDIIERISPELVTSHENLLSSADFILFDGNLSTQTIKRIVDLSTFYHKKAWFEPTDIAKLRKIFDCGAMEQIQVISPNANEFRQMVQGSGLEISENVLHSPYHVCEFVYSNPQIMYNLEMLIVSLSSHGTAIIFRRPDGSISSSLLPTPLERSKVVSVSGAGDSLNSGILAGMVNGLPMEKCFRVGQACAALTLQTTEAISPSITPKLLSV</sequence>
<dbReference type="GO" id="GO:0016301">
    <property type="term" value="F:kinase activity"/>
    <property type="evidence" value="ECO:0007669"/>
    <property type="project" value="UniProtKB-KW"/>
</dbReference>
<feature type="domain" description="Carbohydrate kinase PfkB" evidence="8">
    <location>
        <begin position="343"/>
        <end position="652"/>
    </location>
</feature>
<evidence type="ECO:0000256" key="2">
    <source>
        <dbReference type="ARBA" id="ARBA00022723"/>
    </source>
</evidence>
<dbReference type="Pfam" id="PF04227">
    <property type="entry name" value="Indigoidine_A"/>
    <property type="match status" value="1"/>
</dbReference>
<evidence type="ECO:0000256" key="5">
    <source>
        <dbReference type="ARBA" id="ARBA00023211"/>
    </source>
</evidence>
<dbReference type="PANTHER" id="PTHR42909:SF1">
    <property type="entry name" value="CARBOHYDRATE KINASE PFKB DOMAIN-CONTAINING PROTEIN"/>
    <property type="match status" value="1"/>
</dbReference>
<keyword evidence="9" id="KW-1185">Reference proteome</keyword>
<dbReference type="AlphaFoldDB" id="A0A7I5E7T3"/>
<dbReference type="WBParaSite" id="HCON_00054280-00001">
    <property type="protein sequence ID" value="HCON_00054280-00001"/>
    <property type="gene ID" value="HCON_00054280"/>
</dbReference>
<protein>
    <submittedName>
        <fullName evidence="10">PfkB domain-containing protein</fullName>
    </submittedName>
</protein>
<keyword evidence="4" id="KW-0378">Hydrolase</keyword>
<dbReference type="InterPro" id="IPR022830">
    <property type="entry name" value="Indigdn_synthA-like"/>
</dbReference>
<keyword evidence="5" id="KW-0464">Manganese</keyword>
<keyword evidence="1" id="KW-0808">Transferase</keyword>
<name>A0A7I5E7T3_HAECO</name>
<dbReference type="Proteomes" id="UP000025227">
    <property type="component" value="Unplaced"/>
</dbReference>
<evidence type="ECO:0000256" key="4">
    <source>
        <dbReference type="ARBA" id="ARBA00022801"/>
    </source>
</evidence>
<keyword evidence="7" id="KW-0326">Glycosidase</keyword>
<evidence type="ECO:0000256" key="3">
    <source>
        <dbReference type="ARBA" id="ARBA00022777"/>
    </source>
</evidence>
<evidence type="ECO:0000256" key="6">
    <source>
        <dbReference type="ARBA" id="ARBA00023239"/>
    </source>
</evidence>
<dbReference type="Gene3D" id="3.40.1190.20">
    <property type="match status" value="1"/>
</dbReference>
<dbReference type="GO" id="GO:0004730">
    <property type="term" value="F:pseudouridylate synthase activity"/>
    <property type="evidence" value="ECO:0007669"/>
    <property type="project" value="InterPro"/>
</dbReference>
<dbReference type="OrthoDB" id="198885at2759"/>
<reference evidence="10" key="1">
    <citation type="submission" date="2020-12" db="UniProtKB">
        <authorList>
            <consortium name="WormBaseParasite"/>
        </authorList>
    </citation>
    <scope>IDENTIFICATION</scope>
    <source>
        <strain evidence="10">MHco3</strain>
    </source>
</reference>
<proteinExistence type="inferred from homology"/>
<keyword evidence="6" id="KW-0456">Lyase</keyword>
<dbReference type="GO" id="GO:0046872">
    <property type="term" value="F:metal ion binding"/>
    <property type="evidence" value="ECO:0007669"/>
    <property type="project" value="UniProtKB-KW"/>
</dbReference>
<dbReference type="GO" id="GO:0006796">
    <property type="term" value="P:phosphate-containing compound metabolic process"/>
    <property type="evidence" value="ECO:0007669"/>
    <property type="project" value="UniProtKB-ARBA"/>
</dbReference>
<accession>A0A7I4Y7M5</accession>
<dbReference type="CDD" id="cd01941">
    <property type="entry name" value="YeiC_kinase_like"/>
    <property type="match status" value="1"/>
</dbReference>
<dbReference type="Pfam" id="PF00294">
    <property type="entry name" value="PfkB"/>
    <property type="match status" value="1"/>
</dbReference>
<dbReference type="SUPFAM" id="SSF53613">
    <property type="entry name" value="Ribokinase-like"/>
    <property type="match status" value="1"/>
</dbReference>
<evidence type="ECO:0000256" key="7">
    <source>
        <dbReference type="ARBA" id="ARBA00023295"/>
    </source>
</evidence>
<dbReference type="InterPro" id="IPR029056">
    <property type="entry name" value="Ribokinase-like"/>
</dbReference>
<dbReference type="SUPFAM" id="SSF110581">
    <property type="entry name" value="Indigoidine synthase A-like"/>
    <property type="match status" value="1"/>
</dbReference>
<evidence type="ECO:0000256" key="1">
    <source>
        <dbReference type="ARBA" id="ARBA00022679"/>
    </source>
</evidence>
<dbReference type="InterPro" id="IPR007342">
    <property type="entry name" value="PsuG"/>
</dbReference>
<dbReference type="PANTHER" id="PTHR42909">
    <property type="entry name" value="ZGC:136858"/>
    <property type="match status" value="1"/>
</dbReference>
<dbReference type="Gene3D" id="3.40.1790.10">
    <property type="entry name" value="Indigoidine synthase domain"/>
    <property type="match status" value="1"/>
</dbReference>
<evidence type="ECO:0000313" key="9">
    <source>
        <dbReference type="Proteomes" id="UP000025227"/>
    </source>
</evidence>
<evidence type="ECO:0000259" key="8">
    <source>
        <dbReference type="Pfam" id="PF00294"/>
    </source>
</evidence>
<dbReference type="InterPro" id="IPR011611">
    <property type="entry name" value="PfkB_dom"/>
</dbReference>
<evidence type="ECO:0000313" key="10">
    <source>
        <dbReference type="WBParaSite" id="HCON_00054280-00001"/>
    </source>
</evidence>
<dbReference type="InterPro" id="IPR002173">
    <property type="entry name" value="Carboh/pur_kinase_PfkB_CS"/>
</dbReference>
<keyword evidence="2" id="KW-0479">Metal-binding</keyword>
<organism evidence="9 10">
    <name type="scientific">Haemonchus contortus</name>
    <name type="common">Barber pole worm</name>
    <dbReference type="NCBI Taxonomy" id="6289"/>
    <lineage>
        <taxon>Eukaryota</taxon>
        <taxon>Metazoa</taxon>
        <taxon>Ecdysozoa</taxon>
        <taxon>Nematoda</taxon>
        <taxon>Chromadorea</taxon>
        <taxon>Rhabditida</taxon>
        <taxon>Rhabditina</taxon>
        <taxon>Rhabditomorpha</taxon>
        <taxon>Strongyloidea</taxon>
        <taxon>Trichostrongylidae</taxon>
        <taxon>Haemonchus</taxon>
    </lineage>
</organism>
<dbReference type="GO" id="GO:0016798">
    <property type="term" value="F:hydrolase activity, acting on glycosyl bonds"/>
    <property type="evidence" value="ECO:0007669"/>
    <property type="project" value="UniProtKB-KW"/>
</dbReference>
<dbReference type="GO" id="GO:0005737">
    <property type="term" value="C:cytoplasm"/>
    <property type="evidence" value="ECO:0007669"/>
    <property type="project" value="TreeGrafter"/>
</dbReference>